<evidence type="ECO:0000313" key="7">
    <source>
        <dbReference type="EMBL" id="REH48716.1"/>
    </source>
</evidence>
<dbReference type="Pfam" id="PF07690">
    <property type="entry name" value="MFS_1"/>
    <property type="match status" value="1"/>
</dbReference>
<feature type="transmembrane region" description="Helical" evidence="6">
    <location>
        <begin position="90"/>
        <end position="112"/>
    </location>
</feature>
<protein>
    <submittedName>
        <fullName evidence="7">Putative MFS family arabinose efflux permease</fullName>
    </submittedName>
</protein>
<feature type="transmembrane region" description="Helical" evidence="6">
    <location>
        <begin position="169"/>
        <end position="186"/>
    </location>
</feature>
<evidence type="ECO:0000256" key="4">
    <source>
        <dbReference type="ARBA" id="ARBA00022989"/>
    </source>
</evidence>
<keyword evidence="3 6" id="KW-0812">Transmembrane</keyword>
<feature type="transmembrane region" description="Helical" evidence="6">
    <location>
        <begin position="45"/>
        <end position="69"/>
    </location>
</feature>
<dbReference type="OrthoDB" id="3227279at2"/>
<dbReference type="GO" id="GO:0005886">
    <property type="term" value="C:plasma membrane"/>
    <property type="evidence" value="ECO:0007669"/>
    <property type="project" value="UniProtKB-SubCell"/>
</dbReference>
<dbReference type="InterPro" id="IPR036259">
    <property type="entry name" value="MFS_trans_sf"/>
</dbReference>
<feature type="transmembrane region" description="Helical" evidence="6">
    <location>
        <begin position="279"/>
        <end position="296"/>
    </location>
</feature>
<reference evidence="7 8" key="1">
    <citation type="submission" date="2018-08" db="EMBL/GenBank/DDBJ databases">
        <title>Genomic Encyclopedia of Archaeal and Bacterial Type Strains, Phase II (KMG-II): from individual species to whole genera.</title>
        <authorList>
            <person name="Goeker M."/>
        </authorList>
    </citation>
    <scope>NUCLEOTIDE SEQUENCE [LARGE SCALE GENOMIC DNA]</scope>
    <source>
        <strain evidence="7 8">DSM 45791</strain>
    </source>
</reference>
<feature type="transmembrane region" description="Helical" evidence="6">
    <location>
        <begin position="21"/>
        <end position="39"/>
    </location>
</feature>
<comment type="caution">
    <text evidence="7">The sequence shown here is derived from an EMBL/GenBank/DDBJ whole genome shotgun (WGS) entry which is preliminary data.</text>
</comment>
<dbReference type="Proteomes" id="UP000256269">
    <property type="component" value="Unassembled WGS sequence"/>
</dbReference>
<evidence type="ECO:0000313" key="8">
    <source>
        <dbReference type="Proteomes" id="UP000256269"/>
    </source>
</evidence>
<dbReference type="CDD" id="cd06173">
    <property type="entry name" value="MFS_MefA_like"/>
    <property type="match status" value="1"/>
</dbReference>
<feature type="transmembrane region" description="Helical" evidence="6">
    <location>
        <begin position="367"/>
        <end position="386"/>
    </location>
</feature>
<sequence length="412" mass="42135">MTYARVLANDSFRAVFATRSLAIAADTLRTVALSVLVFATTGSPLLGAMAYGISFLPQLLGGGLFGAVADLVPPRRLMAIGYLIEFGTGLLLAFGDLPVWLSMVVVAAVAMATPLTNGAAGRVVADVLSGEEYVLGRSLFTLASSAAQLIGLAGGGVAVAALGGRHAMLVSALVHLVAAAWIRLLLPELPVVGAGNALRRSWSGNRRLLSDGTTRALILAQWLPPACATGAESLLVPYVAARGLSAGVAGLLLACVPVGMMIGSLVLGRVVGPDLRRRLLVPLMAVVGLPLLGFAADPPLVLCGALLVIAGIGFAYGLAIQQRFRDVVPADGRGQAFSLLSTGLMTVQGVSPALAGALAGALPVADVIALCGLVAVLSAAVFRTRVADVMGQQMVMDQSRPMEKDSSASRRE</sequence>
<name>A0A3E0HR55_9PSEU</name>
<gene>
    <name evidence="7" type="ORF">BCF44_105576</name>
</gene>
<dbReference type="Gene3D" id="1.20.1250.20">
    <property type="entry name" value="MFS general substrate transporter like domains"/>
    <property type="match status" value="1"/>
</dbReference>
<dbReference type="PANTHER" id="PTHR23513:SF11">
    <property type="entry name" value="STAPHYLOFERRIN A TRANSPORTER"/>
    <property type="match status" value="1"/>
</dbReference>
<evidence type="ECO:0000256" key="2">
    <source>
        <dbReference type="ARBA" id="ARBA00022475"/>
    </source>
</evidence>
<dbReference type="EMBL" id="QUNO01000005">
    <property type="protein sequence ID" value="REH48716.1"/>
    <property type="molecule type" value="Genomic_DNA"/>
</dbReference>
<evidence type="ECO:0000256" key="5">
    <source>
        <dbReference type="ARBA" id="ARBA00023136"/>
    </source>
</evidence>
<keyword evidence="8" id="KW-1185">Reference proteome</keyword>
<evidence type="ECO:0000256" key="3">
    <source>
        <dbReference type="ARBA" id="ARBA00022692"/>
    </source>
</evidence>
<feature type="transmembrane region" description="Helical" evidence="6">
    <location>
        <begin position="339"/>
        <end position="361"/>
    </location>
</feature>
<evidence type="ECO:0000256" key="1">
    <source>
        <dbReference type="ARBA" id="ARBA00004651"/>
    </source>
</evidence>
<feature type="transmembrane region" description="Helical" evidence="6">
    <location>
        <begin position="302"/>
        <end position="319"/>
    </location>
</feature>
<dbReference type="RefSeq" id="WP_147328529.1">
    <property type="nucleotide sequence ID" value="NZ_CP144375.1"/>
</dbReference>
<accession>A0A3E0HR55</accession>
<dbReference type="InterPro" id="IPR011701">
    <property type="entry name" value="MFS"/>
</dbReference>
<feature type="transmembrane region" description="Helical" evidence="6">
    <location>
        <begin position="139"/>
        <end position="162"/>
    </location>
</feature>
<dbReference type="GO" id="GO:0022857">
    <property type="term" value="F:transmembrane transporter activity"/>
    <property type="evidence" value="ECO:0007669"/>
    <property type="project" value="InterPro"/>
</dbReference>
<dbReference type="SUPFAM" id="SSF103473">
    <property type="entry name" value="MFS general substrate transporter"/>
    <property type="match status" value="1"/>
</dbReference>
<organism evidence="7 8">
    <name type="scientific">Kutzneria buriramensis</name>
    <dbReference type="NCBI Taxonomy" id="1045776"/>
    <lineage>
        <taxon>Bacteria</taxon>
        <taxon>Bacillati</taxon>
        <taxon>Actinomycetota</taxon>
        <taxon>Actinomycetes</taxon>
        <taxon>Pseudonocardiales</taxon>
        <taxon>Pseudonocardiaceae</taxon>
        <taxon>Kutzneria</taxon>
    </lineage>
</organism>
<proteinExistence type="predicted"/>
<feature type="transmembrane region" description="Helical" evidence="6">
    <location>
        <begin position="244"/>
        <end position="267"/>
    </location>
</feature>
<keyword evidence="2" id="KW-1003">Cell membrane</keyword>
<comment type="subcellular location">
    <subcellularLocation>
        <location evidence="1">Cell membrane</location>
        <topology evidence="1">Multi-pass membrane protein</topology>
    </subcellularLocation>
</comment>
<keyword evidence="4 6" id="KW-1133">Transmembrane helix</keyword>
<dbReference type="PANTHER" id="PTHR23513">
    <property type="entry name" value="INTEGRAL MEMBRANE EFFLUX PROTEIN-RELATED"/>
    <property type="match status" value="1"/>
</dbReference>
<evidence type="ECO:0000256" key="6">
    <source>
        <dbReference type="SAM" id="Phobius"/>
    </source>
</evidence>
<dbReference type="AlphaFoldDB" id="A0A3E0HR55"/>
<keyword evidence="5 6" id="KW-0472">Membrane</keyword>